<dbReference type="PIRSF" id="PIRSF010372">
    <property type="entry name" value="PaiB"/>
    <property type="match status" value="1"/>
</dbReference>
<dbReference type="RefSeq" id="WP_169562018.1">
    <property type="nucleotide sequence ID" value="NZ_BSNF01000010.1"/>
</dbReference>
<dbReference type="InterPro" id="IPR007396">
    <property type="entry name" value="TR_PAI2-type"/>
</dbReference>
<reference evidence="1" key="2">
    <citation type="submission" date="2023-01" db="EMBL/GenBank/DDBJ databases">
        <title>Draft genome sequence of Sneathiella chinensis strain NBRC 103408.</title>
        <authorList>
            <person name="Sun Q."/>
            <person name="Mori K."/>
        </authorList>
    </citation>
    <scope>NUCLEOTIDE SEQUENCE</scope>
    <source>
        <strain evidence="1">NBRC 103408</strain>
    </source>
</reference>
<name>A0ABQ5U9J3_9PROT</name>
<organism evidence="1 2">
    <name type="scientific">Sneathiella chinensis</name>
    <dbReference type="NCBI Taxonomy" id="349750"/>
    <lineage>
        <taxon>Bacteria</taxon>
        <taxon>Pseudomonadati</taxon>
        <taxon>Pseudomonadota</taxon>
        <taxon>Alphaproteobacteria</taxon>
        <taxon>Sneathiellales</taxon>
        <taxon>Sneathiellaceae</taxon>
        <taxon>Sneathiella</taxon>
    </lineage>
</organism>
<dbReference type="SUPFAM" id="SSF50475">
    <property type="entry name" value="FMN-binding split barrel"/>
    <property type="match status" value="1"/>
</dbReference>
<dbReference type="PANTHER" id="PTHR35802:SF1">
    <property type="entry name" value="PROTEASE SYNTHASE AND SPORULATION PROTEIN PAI 2"/>
    <property type="match status" value="1"/>
</dbReference>
<accession>A0ABQ5U9J3</accession>
<evidence type="ECO:0000313" key="1">
    <source>
        <dbReference type="EMBL" id="GLQ07848.1"/>
    </source>
</evidence>
<keyword evidence="2" id="KW-1185">Reference proteome</keyword>
<dbReference type="Gene3D" id="2.30.110.10">
    <property type="entry name" value="Electron Transport, Fmn-binding Protein, Chain A"/>
    <property type="match status" value="1"/>
</dbReference>
<proteinExistence type="predicted"/>
<dbReference type="InterPro" id="IPR012349">
    <property type="entry name" value="Split_barrel_FMN-bd"/>
</dbReference>
<reference evidence="1" key="1">
    <citation type="journal article" date="2014" name="Int. J. Syst. Evol. Microbiol.">
        <title>Complete genome of a new Firmicutes species belonging to the dominant human colonic microbiota ('Ruminococcus bicirculans') reveals two chromosomes and a selective capacity to utilize plant glucans.</title>
        <authorList>
            <consortium name="NISC Comparative Sequencing Program"/>
            <person name="Wegmann U."/>
            <person name="Louis P."/>
            <person name="Goesmann A."/>
            <person name="Henrissat B."/>
            <person name="Duncan S.H."/>
            <person name="Flint H.J."/>
        </authorList>
    </citation>
    <scope>NUCLEOTIDE SEQUENCE</scope>
    <source>
        <strain evidence="1">NBRC 103408</strain>
    </source>
</reference>
<evidence type="ECO:0000313" key="2">
    <source>
        <dbReference type="Proteomes" id="UP001161409"/>
    </source>
</evidence>
<protein>
    <submittedName>
        <fullName evidence="1">Transcriptional regulator</fullName>
    </submittedName>
</protein>
<gene>
    <name evidence="1" type="ORF">GCM10007924_30700</name>
</gene>
<comment type="caution">
    <text evidence="1">The sequence shown here is derived from an EMBL/GenBank/DDBJ whole genome shotgun (WGS) entry which is preliminary data.</text>
</comment>
<dbReference type="Proteomes" id="UP001161409">
    <property type="component" value="Unassembled WGS sequence"/>
</dbReference>
<sequence length="208" mass="22356">MYIPAPFAALPGPLLRAILPEASFALLITSDDAGLPVATHLPVAYDADGGGEGGLIRGHVAKSNPHGALLDGRPALIVFSGPHGYVSPTDYATGNQVPTWHYLAVHAYGPAGTVEDADRVRDMLSRLTADNEQERTDPWSPEQMEAGRIEAMMKGIVAFEMRVERLEGQAKLGQHKSLADRQALANAARGGELEEWQERVAKEGGLIW</sequence>
<dbReference type="Pfam" id="PF04299">
    <property type="entry name" value="FMN_bind_2"/>
    <property type="match status" value="1"/>
</dbReference>
<dbReference type="EMBL" id="BSNF01000010">
    <property type="protein sequence ID" value="GLQ07848.1"/>
    <property type="molecule type" value="Genomic_DNA"/>
</dbReference>
<dbReference type="PANTHER" id="PTHR35802">
    <property type="entry name" value="PROTEASE SYNTHASE AND SPORULATION PROTEIN PAI 2"/>
    <property type="match status" value="1"/>
</dbReference>